<keyword evidence="6" id="KW-1185">Reference proteome</keyword>
<dbReference type="InterPro" id="IPR036252">
    <property type="entry name" value="Proteasome_activ_sf"/>
</dbReference>
<evidence type="ECO:0008006" key="7">
    <source>
        <dbReference type="Google" id="ProtNLM"/>
    </source>
</evidence>
<dbReference type="GO" id="GO:0005737">
    <property type="term" value="C:cytoplasm"/>
    <property type="evidence" value="ECO:0007669"/>
    <property type="project" value="TreeGrafter"/>
</dbReference>
<dbReference type="GO" id="GO:0061133">
    <property type="term" value="F:endopeptidase activator activity"/>
    <property type="evidence" value="ECO:0007669"/>
    <property type="project" value="TreeGrafter"/>
</dbReference>
<name>A0AAD9MQP6_9ANNE</name>
<accession>A0AAD9MQP6</accession>
<evidence type="ECO:0000313" key="5">
    <source>
        <dbReference type="EMBL" id="KAK2141910.1"/>
    </source>
</evidence>
<comment type="similarity">
    <text evidence="1">Belongs to the PA28 family.</text>
</comment>
<dbReference type="Proteomes" id="UP001208570">
    <property type="component" value="Unassembled WGS sequence"/>
</dbReference>
<dbReference type="GO" id="GO:0061136">
    <property type="term" value="P:regulation of proteasomal protein catabolic process"/>
    <property type="evidence" value="ECO:0007669"/>
    <property type="project" value="TreeGrafter"/>
</dbReference>
<dbReference type="GO" id="GO:0008537">
    <property type="term" value="C:proteasome activator complex"/>
    <property type="evidence" value="ECO:0007669"/>
    <property type="project" value="InterPro"/>
</dbReference>
<reference evidence="5" key="1">
    <citation type="journal article" date="2023" name="Mol. Biol. Evol.">
        <title>Third-Generation Sequencing Reveals the Adaptive Role of the Epigenome in Three Deep-Sea Polychaetes.</title>
        <authorList>
            <person name="Perez M."/>
            <person name="Aroh O."/>
            <person name="Sun Y."/>
            <person name="Lan Y."/>
            <person name="Juniper S.K."/>
            <person name="Young C.R."/>
            <person name="Angers B."/>
            <person name="Qian P.Y."/>
        </authorList>
    </citation>
    <scope>NUCLEOTIDE SEQUENCE</scope>
    <source>
        <strain evidence="5">P08H-3</strain>
    </source>
</reference>
<dbReference type="Pfam" id="PF02252">
    <property type="entry name" value="PA28_C"/>
    <property type="match status" value="1"/>
</dbReference>
<evidence type="ECO:0000256" key="1">
    <source>
        <dbReference type="ARBA" id="ARBA00005883"/>
    </source>
</evidence>
<evidence type="ECO:0000259" key="4">
    <source>
        <dbReference type="Pfam" id="PF02252"/>
    </source>
</evidence>
<gene>
    <name evidence="5" type="ORF">LSH36_1020g00019</name>
</gene>
<comment type="caution">
    <text evidence="5">The sequence shown here is derived from an EMBL/GenBank/DDBJ whole genome shotgun (WGS) entry which is preliminary data.</text>
</comment>
<feature type="domain" description="Proteasome activator PA28 N-terminal" evidence="3">
    <location>
        <begin position="8"/>
        <end position="67"/>
    </location>
</feature>
<organism evidence="5 6">
    <name type="scientific">Paralvinella palmiformis</name>
    <dbReference type="NCBI Taxonomy" id="53620"/>
    <lineage>
        <taxon>Eukaryota</taxon>
        <taxon>Metazoa</taxon>
        <taxon>Spiralia</taxon>
        <taxon>Lophotrochozoa</taxon>
        <taxon>Annelida</taxon>
        <taxon>Polychaeta</taxon>
        <taxon>Sedentaria</taxon>
        <taxon>Canalipalpata</taxon>
        <taxon>Terebellida</taxon>
        <taxon>Terebelliformia</taxon>
        <taxon>Alvinellidae</taxon>
        <taxon>Paralvinella</taxon>
    </lineage>
</organism>
<dbReference type="Pfam" id="PF02251">
    <property type="entry name" value="PA28_N"/>
    <property type="match status" value="1"/>
</dbReference>
<protein>
    <recommendedName>
        <fullName evidence="7">Proteasome activator complex subunit 3</fullName>
    </recommendedName>
</protein>
<dbReference type="InterPro" id="IPR009077">
    <property type="entry name" value="Proteasome_activ_PA28"/>
</dbReference>
<dbReference type="GO" id="GO:0005654">
    <property type="term" value="C:nucleoplasm"/>
    <property type="evidence" value="ECO:0007669"/>
    <property type="project" value="TreeGrafter"/>
</dbReference>
<dbReference type="PANTHER" id="PTHR10660">
    <property type="entry name" value="PROTEASOME REGULATOR PA28"/>
    <property type="match status" value="1"/>
</dbReference>
<dbReference type="SUPFAM" id="SSF47216">
    <property type="entry name" value="Proteasome activator"/>
    <property type="match status" value="1"/>
</dbReference>
<dbReference type="InterPro" id="IPR036996">
    <property type="entry name" value="PA28_N_sf"/>
</dbReference>
<evidence type="ECO:0000259" key="3">
    <source>
        <dbReference type="Pfam" id="PF02251"/>
    </source>
</evidence>
<evidence type="ECO:0000313" key="6">
    <source>
        <dbReference type="Proteomes" id="UP001208570"/>
    </source>
</evidence>
<dbReference type="AlphaFoldDB" id="A0AAD9MQP6"/>
<feature type="domain" description="Proteasome activator PA28 C-terminal" evidence="4">
    <location>
        <begin position="110"/>
        <end position="252"/>
    </location>
</feature>
<keyword evidence="2" id="KW-0647">Proteasome</keyword>
<dbReference type="FunFam" id="1.20.120.180:FF:000001">
    <property type="entry name" value="Proteasome activator complex subunit 3"/>
    <property type="match status" value="1"/>
</dbReference>
<dbReference type="GO" id="GO:2000045">
    <property type="term" value="P:regulation of G1/S transition of mitotic cell cycle"/>
    <property type="evidence" value="ECO:0007669"/>
    <property type="project" value="TreeGrafter"/>
</dbReference>
<proteinExistence type="inferred from homology"/>
<evidence type="ECO:0000256" key="2">
    <source>
        <dbReference type="ARBA" id="ARBA00022942"/>
    </source>
</evidence>
<dbReference type="InterPro" id="IPR003186">
    <property type="entry name" value="PA28_C"/>
</dbReference>
<dbReference type="InterPro" id="IPR003185">
    <property type="entry name" value="Proteasome_activ_PA28_N"/>
</dbReference>
<dbReference type="Gene3D" id="1.20.120.180">
    <property type="entry name" value="Proteasome activator pa28, C-terminal domain"/>
    <property type="match status" value="1"/>
</dbReference>
<dbReference type="PANTHER" id="PTHR10660:SF2">
    <property type="entry name" value="LD45860P"/>
    <property type="match status" value="1"/>
</dbReference>
<dbReference type="Gene3D" id="1.20.5.120">
    <property type="entry name" value="Proteasome activator pa28, N-terminal domain"/>
    <property type="match status" value="1"/>
</dbReference>
<dbReference type="InterPro" id="IPR036997">
    <property type="entry name" value="PA28_C_sf"/>
</dbReference>
<dbReference type="EMBL" id="JAODUP010001020">
    <property type="protein sequence ID" value="KAK2141910.1"/>
    <property type="molecule type" value="Genomic_DNA"/>
</dbReference>
<sequence length="255" mass="28980">MSSNDKNDDDKKLDEYKDKCKKEAEELVKHAFPRKVLELNSLLHSNKFDLEQLSKLKPDLNIPIPDPSVLHNASDQISGKKRKFEDVTDYAESLSFKVGSKVLCLPNGAVPSSSCVTEMVDTVKPHIRDVIEHANQIKMWIAYSIPRIEDGNNFGVGVQEDALAEAKQVETDAASFLDQISRYYLTRGNIIAKVAKYPHVLDYRRGVQEVDEKQALTMRLIVSELRNQYACLHDLIMKNLDKIKTPRSTNAENMY</sequence>